<dbReference type="AlphaFoldDB" id="A0A2M6WU99"/>
<dbReference type="Proteomes" id="UP000228533">
    <property type="component" value="Unassembled WGS sequence"/>
</dbReference>
<dbReference type="PROSITE" id="PS00761">
    <property type="entry name" value="SPASE_I_3"/>
    <property type="match status" value="1"/>
</dbReference>
<proteinExistence type="inferred from homology"/>
<keyword evidence="4 6" id="KW-0378">Hydrolase</keyword>
<comment type="caution">
    <text evidence="8">The sequence shown here is derived from an EMBL/GenBank/DDBJ whole genome shotgun (WGS) entry which is preliminary data.</text>
</comment>
<feature type="active site" evidence="5">
    <location>
        <position position="82"/>
    </location>
</feature>
<dbReference type="Gene3D" id="2.10.109.10">
    <property type="entry name" value="Umud Fragment, subunit A"/>
    <property type="match status" value="1"/>
</dbReference>
<evidence type="ECO:0000256" key="6">
    <source>
        <dbReference type="RuleBase" id="RU362042"/>
    </source>
</evidence>
<dbReference type="SUPFAM" id="SSF51306">
    <property type="entry name" value="LexA/Signal peptidase"/>
    <property type="match status" value="1"/>
</dbReference>
<comment type="similarity">
    <text evidence="2 6">Belongs to the peptidase S26 family.</text>
</comment>
<comment type="catalytic activity">
    <reaction evidence="1 6">
        <text>Cleavage of hydrophobic, N-terminal signal or leader sequences from secreted and periplasmic proteins.</text>
        <dbReference type="EC" id="3.4.21.89"/>
    </reaction>
</comment>
<dbReference type="PROSITE" id="PS00760">
    <property type="entry name" value="SPASE_I_2"/>
    <property type="match status" value="1"/>
</dbReference>
<dbReference type="InterPro" id="IPR000223">
    <property type="entry name" value="Pept_S26A_signal_pept_1"/>
</dbReference>
<evidence type="ECO:0000256" key="1">
    <source>
        <dbReference type="ARBA" id="ARBA00000677"/>
    </source>
</evidence>
<evidence type="ECO:0000256" key="3">
    <source>
        <dbReference type="ARBA" id="ARBA00013208"/>
    </source>
</evidence>
<dbReference type="PANTHER" id="PTHR43390:SF1">
    <property type="entry name" value="CHLOROPLAST PROCESSING PEPTIDASE"/>
    <property type="match status" value="1"/>
</dbReference>
<evidence type="ECO:0000256" key="4">
    <source>
        <dbReference type="ARBA" id="ARBA00022801"/>
    </source>
</evidence>
<dbReference type="EMBL" id="PFAM01000005">
    <property type="protein sequence ID" value="PIT96373.1"/>
    <property type="molecule type" value="Genomic_DNA"/>
</dbReference>
<organism evidence="8 9">
    <name type="scientific">Candidatus Falkowbacteria bacterium CG10_big_fil_rev_8_21_14_0_10_37_14</name>
    <dbReference type="NCBI Taxonomy" id="1974561"/>
    <lineage>
        <taxon>Bacteria</taxon>
        <taxon>Candidatus Falkowiibacteriota</taxon>
    </lineage>
</organism>
<evidence type="ECO:0000259" key="7">
    <source>
        <dbReference type="Pfam" id="PF10502"/>
    </source>
</evidence>
<evidence type="ECO:0000313" key="9">
    <source>
        <dbReference type="Proteomes" id="UP000228533"/>
    </source>
</evidence>
<dbReference type="GO" id="GO:0016020">
    <property type="term" value="C:membrane"/>
    <property type="evidence" value="ECO:0007669"/>
    <property type="project" value="UniProtKB-SubCell"/>
</dbReference>
<evidence type="ECO:0000256" key="5">
    <source>
        <dbReference type="PIRSR" id="PIRSR600223-1"/>
    </source>
</evidence>
<dbReference type="GO" id="GO:0006465">
    <property type="term" value="P:signal peptide processing"/>
    <property type="evidence" value="ECO:0007669"/>
    <property type="project" value="InterPro"/>
</dbReference>
<dbReference type="NCBIfam" id="TIGR02227">
    <property type="entry name" value="sigpep_I_bact"/>
    <property type="match status" value="1"/>
</dbReference>
<dbReference type="PANTHER" id="PTHR43390">
    <property type="entry name" value="SIGNAL PEPTIDASE I"/>
    <property type="match status" value="1"/>
</dbReference>
<reference evidence="9" key="1">
    <citation type="submission" date="2017-09" db="EMBL/GenBank/DDBJ databases">
        <title>Depth-based differentiation of microbial function through sediment-hosted aquifers and enrichment of novel symbionts in the deep terrestrial subsurface.</title>
        <authorList>
            <person name="Probst A.J."/>
            <person name="Ladd B."/>
            <person name="Jarett J.K."/>
            <person name="Geller-Mcgrath D.E."/>
            <person name="Sieber C.M.K."/>
            <person name="Emerson J.B."/>
            <person name="Anantharaman K."/>
            <person name="Thomas B.C."/>
            <person name="Malmstrom R."/>
            <person name="Stieglmeier M."/>
            <person name="Klingl A."/>
            <person name="Woyke T."/>
            <person name="Ryan C.M."/>
            <person name="Banfield J.F."/>
        </authorList>
    </citation>
    <scope>NUCLEOTIDE SEQUENCE [LARGE SCALE GENOMIC DNA]</scope>
</reference>
<gene>
    <name evidence="8" type="primary">lepB</name>
    <name evidence="8" type="ORF">COT94_00735</name>
</gene>
<feature type="domain" description="Peptidase S26" evidence="7">
    <location>
        <begin position="9"/>
        <end position="173"/>
    </location>
</feature>
<dbReference type="EC" id="3.4.21.89" evidence="3 6"/>
<feature type="active site" evidence="5">
    <location>
        <position position="39"/>
    </location>
</feature>
<dbReference type="GO" id="GO:0004252">
    <property type="term" value="F:serine-type endopeptidase activity"/>
    <property type="evidence" value="ECO:0007669"/>
    <property type="project" value="InterPro"/>
</dbReference>
<evidence type="ECO:0000313" key="8">
    <source>
        <dbReference type="EMBL" id="PIT96373.1"/>
    </source>
</evidence>
<dbReference type="PRINTS" id="PR00727">
    <property type="entry name" value="LEADERPTASE"/>
</dbReference>
<dbReference type="InterPro" id="IPR019758">
    <property type="entry name" value="Pept_S26A_signal_pept_1_CS"/>
</dbReference>
<sequence length="186" mass="21856">MKKFLSAVWETLKMFIISLAIILPVRYFIAEPFYVKGASMEPNMHDHEYLVIDRLTYRYSNPKRGEIVVFRYPKNPQEYYIKRLIGLPGERIVVKNDHIKIYNEANPNGWQLPETYLPADLATIASNPLFADFQLKDNEYFMFGDNRMFSQDSRVFGPVNSSFFIGRVVFRGWPFDKFGLIEGARY</sequence>
<name>A0A2M6WU99_9BACT</name>
<dbReference type="InterPro" id="IPR019757">
    <property type="entry name" value="Pept_S26A_signal_pept_1_Lys-AS"/>
</dbReference>
<evidence type="ECO:0000256" key="2">
    <source>
        <dbReference type="ARBA" id="ARBA00009370"/>
    </source>
</evidence>
<dbReference type="InterPro" id="IPR019533">
    <property type="entry name" value="Peptidase_S26"/>
</dbReference>
<dbReference type="CDD" id="cd06530">
    <property type="entry name" value="S26_SPase_I"/>
    <property type="match status" value="1"/>
</dbReference>
<comment type="subcellular location">
    <subcellularLocation>
        <location evidence="6">Membrane</location>
        <topology evidence="6">Single-pass type II membrane protein</topology>
    </subcellularLocation>
</comment>
<keyword evidence="6" id="KW-0645">Protease</keyword>
<protein>
    <recommendedName>
        <fullName evidence="3 6">Signal peptidase I</fullName>
        <ecNumber evidence="3 6">3.4.21.89</ecNumber>
    </recommendedName>
</protein>
<accession>A0A2M6WU99</accession>
<dbReference type="Pfam" id="PF10502">
    <property type="entry name" value="Peptidase_S26"/>
    <property type="match status" value="1"/>
</dbReference>
<dbReference type="InterPro" id="IPR036286">
    <property type="entry name" value="LexA/Signal_pep-like_sf"/>
</dbReference>
<dbReference type="GO" id="GO:0009003">
    <property type="term" value="F:signal peptidase activity"/>
    <property type="evidence" value="ECO:0007669"/>
    <property type="project" value="UniProtKB-EC"/>
</dbReference>